<dbReference type="Proteomes" id="UP000462212">
    <property type="component" value="Unassembled WGS sequence"/>
</dbReference>
<evidence type="ECO:0000313" key="3">
    <source>
        <dbReference type="Proteomes" id="UP000462212"/>
    </source>
</evidence>
<dbReference type="AlphaFoldDB" id="A0A8H8RM87"/>
<organism evidence="2 3">
    <name type="scientific">Lachnellula subtilissima</name>
    <dbReference type="NCBI Taxonomy" id="602034"/>
    <lineage>
        <taxon>Eukaryota</taxon>
        <taxon>Fungi</taxon>
        <taxon>Dikarya</taxon>
        <taxon>Ascomycota</taxon>
        <taxon>Pezizomycotina</taxon>
        <taxon>Leotiomycetes</taxon>
        <taxon>Helotiales</taxon>
        <taxon>Lachnaceae</taxon>
        <taxon>Lachnellula</taxon>
    </lineage>
</organism>
<feature type="region of interest" description="Disordered" evidence="1">
    <location>
        <begin position="1"/>
        <end position="58"/>
    </location>
</feature>
<dbReference type="EMBL" id="QGMJ01000340">
    <property type="protein sequence ID" value="TVY37594.1"/>
    <property type="molecule type" value="Genomic_DNA"/>
</dbReference>
<proteinExistence type="predicted"/>
<feature type="compositionally biased region" description="Polar residues" evidence="1">
    <location>
        <begin position="26"/>
        <end position="58"/>
    </location>
</feature>
<evidence type="ECO:0000256" key="1">
    <source>
        <dbReference type="SAM" id="MobiDB-lite"/>
    </source>
</evidence>
<comment type="caution">
    <text evidence="2">The sequence shown here is derived from an EMBL/GenBank/DDBJ whole genome shotgun (WGS) entry which is preliminary data.</text>
</comment>
<keyword evidence="3" id="KW-1185">Reference proteome</keyword>
<accession>A0A8H8RM87</accession>
<feature type="region of interest" description="Disordered" evidence="1">
    <location>
        <begin position="88"/>
        <end position="112"/>
    </location>
</feature>
<protein>
    <submittedName>
        <fullName evidence="2">Uncharacterized protein</fullName>
    </submittedName>
</protein>
<name>A0A8H8RM87_9HELO</name>
<feature type="compositionally biased region" description="Low complexity" evidence="1">
    <location>
        <begin position="88"/>
        <end position="100"/>
    </location>
</feature>
<sequence length="112" mass="11910">MSGKGNSGSSSSSANSGSSSSGSNSYHPYTINSQGVNNQGASYDTRSQPSGEAYHYSNSGKLHKHTWNIQRALLTPVLDGSYYYSNGNNSTYYNNGQGSSTYTAPNGNVYKK</sequence>
<evidence type="ECO:0000313" key="2">
    <source>
        <dbReference type="EMBL" id="TVY37594.1"/>
    </source>
</evidence>
<feature type="compositionally biased region" description="Low complexity" evidence="1">
    <location>
        <begin position="1"/>
        <end position="25"/>
    </location>
</feature>
<dbReference type="OrthoDB" id="5415522at2759"/>
<gene>
    <name evidence="2" type="ORF">LSUB1_G004161</name>
</gene>
<reference evidence="2 3" key="1">
    <citation type="submission" date="2018-05" db="EMBL/GenBank/DDBJ databases">
        <title>Genome sequencing and assembly of the regulated plant pathogen Lachnellula willkommii and related sister species for the development of diagnostic species identification markers.</title>
        <authorList>
            <person name="Giroux E."/>
            <person name="Bilodeau G."/>
        </authorList>
    </citation>
    <scope>NUCLEOTIDE SEQUENCE [LARGE SCALE GENOMIC DNA]</scope>
    <source>
        <strain evidence="2 3">CBS 197.66</strain>
    </source>
</reference>